<keyword evidence="8" id="KW-1185">Reference proteome</keyword>
<organism evidence="7 8">
    <name type="scientific">Roseobacter insulae</name>
    <dbReference type="NCBI Taxonomy" id="2859783"/>
    <lineage>
        <taxon>Bacteria</taxon>
        <taxon>Pseudomonadati</taxon>
        <taxon>Pseudomonadota</taxon>
        <taxon>Alphaproteobacteria</taxon>
        <taxon>Rhodobacterales</taxon>
        <taxon>Roseobacteraceae</taxon>
        <taxon>Roseobacter</taxon>
    </lineage>
</organism>
<keyword evidence="3" id="KW-0238">DNA-binding</keyword>
<keyword evidence="2" id="KW-0731">Sigma factor</keyword>
<dbReference type="EMBL" id="JAHXDN010000002">
    <property type="protein sequence ID" value="MBW4708020.1"/>
    <property type="molecule type" value="Genomic_DNA"/>
</dbReference>
<sequence length="167" mass="18334">MEHLHDIPPSLNALLPRLITRARRLADNASDADDLVQETTLKLWQTLQKGTDIDDLDRYAMTILRNQARQRWRSDRPTDPLEEASAAVPPVAPARIACAELAAAVEKLPETQSQLIHMIAAGETSPAVIAERTGLPVGTVMSRLARARSKLRTAMGIAQRAPVSELF</sequence>
<dbReference type="RefSeq" id="WP_219501402.1">
    <property type="nucleotide sequence ID" value="NZ_JAHXDN010000002.1"/>
</dbReference>
<comment type="caution">
    <text evidence="7">The sequence shown here is derived from an EMBL/GenBank/DDBJ whole genome shotgun (WGS) entry which is preliminary data.</text>
</comment>
<keyword evidence="1" id="KW-0805">Transcription regulation</keyword>
<dbReference type="InterPro" id="IPR007627">
    <property type="entry name" value="RNA_pol_sigma70_r2"/>
</dbReference>
<dbReference type="NCBIfam" id="TIGR02937">
    <property type="entry name" value="sigma70-ECF"/>
    <property type="match status" value="1"/>
</dbReference>
<dbReference type="GO" id="GO:0006352">
    <property type="term" value="P:DNA-templated transcription initiation"/>
    <property type="evidence" value="ECO:0007669"/>
    <property type="project" value="InterPro"/>
</dbReference>
<dbReference type="PANTHER" id="PTHR43133">
    <property type="entry name" value="RNA POLYMERASE ECF-TYPE SIGMA FACTO"/>
    <property type="match status" value="1"/>
</dbReference>
<protein>
    <submittedName>
        <fullName evidence="7">RNA polymerase sigma factor</fullName>
    </submittedName>
</protein>
<feature type="domain" description="RNA polymerase sigma factor 70 region 4 type 2" evidence="6">
    <location>
        <begin position="100"/>
        <end position="151"/>
    </location>
</feature>
<reference evidence="7" key="1">
    <citation type="submission" date="2021-07" db="EMBL/GenBank/DDBJ databases">
        <title>Roseobacter insulae sp. nov., isolated from a tidal flat.</title>
        <authorList>
            <person name="Park S."/>
            <person name="Yoon J.-H."/>
        </authorList>
    </citation>
    <scope>NUCLEOTIDE SEQUENCE</scope>
    <source>
        <strain evidence="7">YSTF-M11</strain>
    </source>
</reference>
<dbReference type="GO" id="GO:0003677">
    <property type="term" value="F:DNA binding"/>
    <property type="evidence" value="ECO:0007669"/>
    <property type="project" value="UniProtKB-KW"/>
</dbReference>
<evidence type="ECO:0000259" key="5">
    <source>
        <dbReference type="Pfam" id="PF04542"/>
    </source>
</evidence>
<dbReference type="PANTHER" id="PTHR43133:SF8">
    <property type="entry name" value="RNA POLYMERASE SIGMA FACTOR HI_1459-RELATED"/>
    <property type="match status" value="1"/>
</dbReference>
<dbReference type="InterPro" id="IPR014284">
    <property type="entry name" value="RNA_pol_sigma-70_dom"/>
</dbReference>
<keyword evidence="4" id="KW-0804">Transcription</keyword>
<dbReference type="Pfam" id="PF04542">
    <property type="entry name" value="Sigma70_r2"/>
    <property type="match status" value="1"/>
</dbReference>
<feature type="domain" description="RNA polymerase sigma-70 region 2" evidence="5">
    <location>
        <begin position="13"/>
        <end position="76"/>
    </location>
</feature>
<evidence type="ECO:0000256" key="4">
    <source>
        <dbReference type="ARBA" id="ARBA00023163"/>
    </source>
</evidence>
<evidence type="ECO:0000259" key="6">
    <source>
        <dbReference type="Pfam" id="PF08281"/>
    </source>
</evidence>
<evidence type="ECO:0000256" key="1">
    <source>
        <dbReference type="ARBA" id="ARBA00023015"/>
    </source>
</evidence>
<evidence type="ECO:0000313" key="8">
    <source>
        <dbReference type="Proteomes" id="UP001138661"/>
    </source>
</evidence>
<dbReference type="InterPro" id="IPR013249">
    <property type="entry name" value="RNA_pol_sigma70_r4_t2"/>
</dbReference>
<dbReference type="InterPro" id="IPR039425">
    <property type="entry name" value="RNA_pol_sigma-70-like"/>
</dbReference>
<evidence type="ECO:0000256" key="3">
    <source>
        <dbReference type="ARBA" id="ARBA00023125"/>
    </source>
</evidence>
<evidence type="ECO:0000313" key="7">
    <source>
        <dbReference type="EMBL" id="MBW4708020.1"/>
    </source>
</evidence>
<gene>
    <name evidence="7" type="ORF">KX928_09495</name>
</gene>
<evidence type="ECO:0000256" key="2">
    <source>
        <dbReference type="ARBA" id="ARBA00023082"/>
    </source>
</evidence>
<dbReference type="Proteomes" id="UP001138661">
    <property type="component" value="Unassembled WGS sequence"/>
</dbReference>
<dbReference type="Pfam" id="PF08281">
    <property type="entry name" value="Sigma70_r4_2"/>
    <property type="match status" value="1"/>
</dbReference>
<accession>A0A9X1FU99</accession>
<proteinExistence type="predicted"/>
<dbReference type="GO" id="GO:0016987">
    <property type="term" value="F:sigma factor activity"/>
    <property type="evidence" value="ECO:0007669"/>
    <property type="project" value="UniProtKB-KW"/>
</dbReference>
<name>A0A9X1FU99_9RHOB</name>
<dbReference type="AlphaFoldDB" id="A0A9X1FU99"/>